<name>A0A3N4HKP7_ASCIM</name>
<dbReference type="EMBL" id="ML119792">
    <property type="protein sequence ID" value="RPA74379.1"/>
    <property type="molecule type" value="Genomic_DNA"/>
</dbReference>
<proteinExistence type="predicted"/>
<reference evidence="1 2" key="1">
    <citation type="journal article" date="2018" name="Nat. Ecol. Evol.">
        <title>Pezizomycetes genomes reveal the molecular basis of ectomycorrhizal truffle lifestyle.</title>
        <authorList>
            <person name="Murat C."/>
            <person name="Payen T."/>
            <person name="Noel B."/>
            <person name="Kuo A."/>
            <person name="Morin E."/>
            <person name="Chen J."/>
            <person name="Kohler A."/>
            <person name="Krizsan K."/>
            <person name="Balestrini R."/>
            <person name="Da Silva C."/>
            <person name="Montanini B."/>
            <person name="Hainaut M."/>
            <person name="Levati E."/>
            <person name="Barry K.W."/>
            <person name="Belfiori B."/>
            <person name="Cichocki N."/>
            <person name="Clum A."/>
            <person name="Dockter R.B."/>
            <person name="Fauchery L."/>
            <person name="Guy J."/>
            <person name="Iotti M."/>
            <person name="Le Tacon F."/>
            <person name="Lindquist E.A."/>
            <person name="Lipzen A."/>
            <person name="Malagnac F."/>
            <person name="Mello A."/>
            <person name="Molinier V."/>
            <person name="Miyauchi S."/>
            <person name="Poulain J."/>
            <person name="Riccioni C."/>
            <person name="Rubini A."/>
            <person name="Sitrit Y."/>
            <person name="Splivallo R."/>
            <person name="Traeger S."/>
            <person name="Wang M."/>
            <person name="Zifcakova L."/>
            <person name="Wipf D."/>
            <person name="Zambonelli A."/>
            <person name="Paolocci F."/>
            <person name="Nowrousian M."/>
            <person name="Ottonello S."/>
            <person name="Baldrian P."/>
            <person name="Spatafora J.W."/>
            <person name="Henrissat B."/>
            <person name="Nagy L.G."/>
            <person name="Aury J.M."/>
            <person name="Wincker P."/>
            <person name="Grigoriev I.V."/>
            <person name="Bonfante P."/>
            <person name="Martin F.M."/>
        </authorList>
    </citation>
    <scope>NUCLEOTIDE SEQUENCE [LARGE SCALE GENOMIC DNA]</scope>
    <source>
        <strain evidence="1 2">RN42</strain>
    </source>
</reference>
<sequence>MATDSQKHYIQVLKDALAAKSITMDECILRISASSEIDKAFDKLRGFIAGGSISKEAVLEMVENNTTLSPLQQDVLDAVDATLATDELSEIPFFFTRAIRQYAMRQIESYELDSPTVGRNLVRMIGAIGTRKHMQDLEYLHKLRIKKSSVQLDNPTLAGLAIDQDVLRTATAAFSTLITTLSEQKGLDRLHSRQSHLALYHLKRSIEKAEERNRRSPVYQFKKGQKVSAYSFDKMTEFFSEQFDLEYEEVGKSLRNHMKWGNKLGAIAEQLGPNFVMCMPHTLAAPGDLLFDAALKNSNIELTTLFIDAIRSVYDHLSPHSPSVFHCKAAIGHFDKRYTSLKNFCKTKQQKVDTEPGCYFLKLAVCGFAIHYSDVEYYLFSYLMYPEESIGYGIPRGFTKEEKDAQEMVDVEMDEYESDSVLQYIPVDFFNEDGI</sequence>
<gene>
    <name evidence="1" type="ORF">BJ508DRAFT_333153</name>
</gene>
<organism evidence="1 2">
    <name type="scientific">Ascobolus immersus RN42</name>
    <dbReference type="NCBI Taxonomy" id="1160509"/>
    <lineage>
        <taxon>Eukaryota</taxon>
        <taxon>Fungi</taxon>
        <taxon>Dikarya</taxon>
        <taxon>Ascomycota</taxon>
        <taxon>Pezizomycotina</taxon>
        <taxon>Pezizomycetes</taxon>
        <taxon>Pezizales</taxon>
        <taxon>Ascobolaceae</taxon>
        <taxon>Ascobolus</taxon>
    </lineage>
</organism>
<evidence type="ECO:0000313" key="2">
    <source>
        <dbReference type="Proteomes" id="UP000275078"/>
    </source>
</evidence>
<accession>A0A3N4HKP7</accession>
<dbReference type="Proteomes" id="UP000275078">
    <property type="component" value="Unassembled WGS sequence"/>
</dbReference>
<evidence type="ECO:0000313" key="1">
    <source>
        <dbReference type="EMBL" id="RPA74379.1"/>
    </source>
</evidence>
<keyword evidence="2" id="KW-1185">Reference proteome</keyword>
<dbReference type="AlphaFoldDB" id="A0A3N4HKP7"/>
<protein>
    <submittedName>
        <fullName evidence="1">Uncharacterized protein</fullName>
    </submittedName>
</protein>